<feature type="domain" description="NFACT RNA-binding" evidence="3">
    <location>
        <begin position="420"/>
        <end position="530"/>
    </location>
</feature>
<dbReference type="PANTHER" id="PTHR15239">
    <property type="entry name" value="NUCLEAR EXPORT MEDIATOR FACTOR NEMF"/>
    <property type="match status" value="1"/>
</dbReference>
<proteinExistence type="predicted"/>
<sequence>MAPSGFSMKMRKHLKNKRLEVFRQLGVDRIIDLQFGSGEAAYHVILELYDRGNIILTDHELTILNVLRPHTEGDRIRFAVREKYPTDRAKQHSDPPSLEQLTEILQKASKGQPLKKILNPHLAYGAALIDHVLLKTGFPSGCALGKGFEMADIPKLMQALQLAEEIICEASKAPSKGYIVQKAEVRPKPDGSKEEFMTSVEFHPHIFEQFKNLPIREFDSFNMSVDEFFSTMESQKIDLKAIQQEKDAMKKLENVKKDHSERLVALEKTQELDKQRAELITRNQALVDEAVLVIRSALANQVSWPDITDLVKEATARGDPRKYEDLNDPYVGNMSDEDEDSDEDSKLKPMMIDIDLDLGAFANAKRFYDQKKMAAKKQQKTIESQGKALKSAEKKTKQTLKEVQAITNINKARKVFWFEKFLWFVSSENYLVIGGRDQQQNELIVKRYLNTHDIYVHADITGASSIVIINPSGQPVPPKTLNEAGAMAVCYSAAWEAKVVTNAWWVYAHQVSKTAPTGEYLTTGSFMIRGKKNFLPPCHLIMGFSFLFKLEEGSIPRHKDERRVRGIEDDNALTESVEDNSGDGNEEEIELSDDEAKDKPSLEPVKEVEEVNDQKGSDHDAEENDEAKNDGTPSFPDTEIVVKHTSDKTNNENEQKNQQQLKRGQRAKMKKIKEK</sequence>
<feature type="compositionally biased region" description="Basic and acidic residues" evidence="2">
    <location>
        <begin position="640"/>
        <end position="655"/>
    </location>
</feature>
<dbReference type="Gene3D" id="2.30.310.10">
    <property type="entry name" value="ibrinogen binding protein from staphylococcus aureus domain"/>
    <property type="match status" value="1"/>
</dbReference>
<dbReference type="InterPro" id="IPR008532">
    <property type="entry name" value="NFACT_RNA-bd"/>
</dbReference>
<dbReference type="InParanoid" id="A0A482XHF8"/>
<dbReference type="FunCoup" id="A0A482XHF8">
    <property type="interactions" value="1623"/>
</dbReference>
<feature type="compositionally biased region" description="Basic residues" evidence="2">
    <location>
        <begin position="663"/>
        <end position="675"/>
    </location>
</feature>
<protein>
    <recommendedName>
        <fullName evidence="3">NFACT RNA-binding domain-containing protein</fullName>
    </recommendedName>
</protein>
<dbReference type="Pfam" id="PF05670">
    <property type="entry name" value="NFACT-R_1"/>
    <property type="match status" value="1"/>
</dbReference>
<dbReference type="EMBL" id="QKKF02010000">
    <property type="protein sequence ID" value="RZF44949.1"/>
    <property type="molecule type" value="Genomic_DNA"/>
</dbReference>
<dbReference type="AlphaFoldDB" id="A0A482XHF8"/>
<dbReference type="STRING" id="195883.A0A482XHF8"/>
<dbReference type="InterPro" id="IPR051608">
    <property type="entry name" value="RQC_Subunit_NEMF"/>
</dbReference>
<evidence type="ECO:0000313" key="4">
    <source>
        <dbReference type="EMBL" id="RZF44949.1"/>
    </source>
</evidence>
<dbReference type="Proteomes" id="UP000291343">
    <property type="component" value="Unassembled WGS sequence"/>
</dbReference>
<feature type="coiled-coil region" evidence="1">
    <location>
        <begin position="232"/>
        <end position="269"/>
    </location>
</feature>
<evidence type="ECO:0000256" key="1">
    <source>
        <dbReference type="SAM" id="Coils"/>
    </source>
</evidence>
<dbReference type="GO" id="GO:1990116">
    <property type="term" value="P:ribosome-associated ubiquitin-dependent protein catabolic process"/>
    <property type="evidence" value="ECO:0007669"/>
    <property type="project" value="TreeGrafter"/>
</dbReference>
<evidence type="ECO:0000259" key="3">
    <source>
        <dbReference type="Pfam" id="PF05670"/>
    </source>
</evidence>
<dbReference type="GO" id="GO:0072344">
    <property type="term" value="P:rescue of stalled ribosome"/>
    <property type="evidence" value="ECO:0007669"/>
    <property type="project" value="TreeGrafter"/>
</dbReference>
<comment type="caution">
    <text evidence="4">The sequence shown here is derived from an EMBL/GenBank/DDBJ whole genome shotgun (WGS) entry which is preliminary data.</text>
</comment>
<dbReference type="SMR" id="A0A482XHF8"/>
<reference evidence="4 5" key="1">
    <citation type="journal article" date="2017" name="Gigascience">
        <title>Genome sequence of the small brown planthopper, Laodelphax striatellus.</title>
        <authorList>
            <person name="Zhu J."/>
            <person name="Jiang F."/>
            <person name="Wang X."/>
            <person name="Yang P."/>
            <person name="Bao Y."/>
            <person name="Zhao W."/>
            <person name="Wang W."/>
            <person name="Lu H."/>
            <person name="Wang Q."/>
            <person name="Cui N."/>
            <person name="Li J."/>
            <person name="Chen X."/>
            <person name="Luo L."/>
            <person name="Yu J."/>
            <person name="Kang L."/>
            <person name="Cui F."/>
        </authorList>
    </citation>
    <scope>NUCLEOTIDE SEQUENCE [LARGE SCALE GENOMIC DNA]</scope>
    <source>
        <strain evidence="4">Lst14</strain>
    </source>
</reference>
<dbReference type="PANTHER" id="PTHR15239:SF6">
    <property type="entry name" value="RIBOSOME QUALITY CONTROL COMPLEX SUBUNIT NEMF"/>
    <property type="match status" value="1"/>
</dbReference>
<organism evidence="4 5">
    <name type="scientific">Laodelphax striatellus</name>
    <name type="common">Small brown planthopper</name>
    <name type="synonym">Delphax striatella</name>
    <dbReference type="NCBI Taxonomy" id="195883"/>
    <lineage>
        <taxon>Eukaryota</taxon>
        <taxon>Metazoa</taxon>
        <taxon>Ecdysozoa</taxon>
        <taxon>Arthropoda</taxon>
        <taxon>Hexapoda</taxon>
        <taxon>Insecta</taxon>
        <taxon>Pterygota</taxon>
        <taxon>Neoptera</taxon>
        <taxon>Paraneoptera</taxon>
        <taxon>Hemiptera</taxon>
        <taxon>Auchenorrhyncha</taxon>
        <taxon>Fulgoroidea</taxon>
        <taxon>Delphacidae</taxon>
        <taxon>Criomorphinae</taxon>
        <taxon>Laodelphax</taxon>
    </lineage>
</organism>
<feature type="compositionally biased region" description="Basic and acidic residues" evidence="2">
    <location>
        <begin position="594"/>
        <end position="619"/>
    </location>
</feature>
<keyword evidence="1" id="KW-0175">Coiled coil</keyword>
<evidence type="ECO:0000313" key="5">
    <source>
        <dbReference type="Proteomes" id="UP000291343"/>
    </source>
</evidence>
<accession>A0A482XHF8</accession>
<dbReference type="OrthoDB" id="207084at2759"/>
<feature type="region of interest" description="Disordered" evidence="2">
    <location>
        <begin position="321"/>
        <end position="345"/>
    </location>
</feature>
<evidence type="ECO:0000256" key="2">
    <source>
        <dbReference type="SAM" id="MobiDB-lite"/>
    </source>
</evidence>
<keyword evidence="5" id="KW-1185">Reference proteome</keyword>
<feature type="compositionally biased region" description="Acidic residues" evidence="2">
    <location>
        <begin position="569"/>
        <end position="593"/>
    </location>
</feature>
<dbReference type="GO" id="GO:1990112">
    <property type="term" value="C:RQC complex"/>
    <property type="evidence" value="ECO:0007669"/>
    <property type="project" value="TreeGrafter"/>
</dbReference>
<dbReference type="GO" id="GO:0000049">
    <property type="term" value="F:tRNA binding"/>
    <property type="evidence" value="ECO:0007669"/>
    <property type="project" value="TreeGrafter"/>
</dbReference>
<feature type="region of interest" description="Disordered" evidence="2">
    <location>
        <begin position="561"/>
        <end position="675"/>
    </location>
</feature>
<name>A0A482XHF8_LAOST</name>
<dbReference type="Pfam" id="PF05833">
    <property type="entry name" value="NFACT_N"/>
    <property type="match status" value="1"/>
</dbReference>
<dbReference type="GO" id="GO:0043023">
    <property type="term" value="F:ribosomal large subunit binding"/>
    <property type="evidence" value="ECO:0007669"/>
    <property type="project" value="TreeGrafter"/>
</dbReference>
<gene>
    <name evidence="4" type="ORF">LSTR_LSTR001910</name>
</gene>